<feature type="compositionally biased region" description="Basic and acidic residues" evidence="1">
    <location>
        <begin position="24"/>
        <end position="44"/>
    </location>
</feature>
<feature type="region of interest" description="Disordered" evidence="1">
    <location>
        <begin position="1"/>
        <end position="44"/>
    </location>
</feature>
<accession>S7PRG2</accession>
<name>S7PRG2_GLOTA</name>
<dbReference type="KEGG" id="gtr:GLOTRDRAFT_141527"/>
<dbReference type="eggNOG" id="ENOG502SQPS">
    <property type="taxonomic scope" value="Eukaryota"/>
</dbReference>
<evidence type="ECO:0000256" key="1">
    <source>
        <dbReference type="SAM" id="MobiDB-lite"/>
    </source>
</evidence>
<reference evidence="2 3" key="1">
    <citation type="journal article" date="2012" name="Science">
        <title>The Paleozoic origin of enzymatic lignin decomposition reconstructed from 31 fungal genomes.</title>
        <authorList>
            <person name="Floudas D."/>
            <person name="Binder M."/>
            <person name="Riley R."/>
            <person name="Barry K."/>
            <person name="Blanchette R.A."/>
            <person name="Henrissat B."/>
            <person name="Martinez A.T."/>
            <person name="Otillar R."/>
            <person name="Spatafora J.W."/>
            <person name="Yadav J.S."/>
            <person name="Aerts A."/>
            <person name="Benoit I."/>
            <person name="Boyd A."/>
            <person name="Carlson A."/>
            <person name="Copeland A."/>
            <person name="Coutinho P.M."/>
            <person name="de Vries R.P."/>
            <person name="Ferreira P."/>
            <person name="Findley K."/>
            <person name="Foster B."/>
            <person name="Gaskell J."/>
            <person name="Glotzer D."/>
            <person name="Gorecki P."/>
            <person name="Heitman J."/>
            <person name="Hesse C."/>
            <person name="Hori C."/>
            <person name="Igarashi K."/>
            <person name="Jurgens J.A."/>
            <person name="Kallen N."/>
            <person name="Kersten P."/>
            <person name="Kohler A."/>
            <person name="Kuees U."/>
            <person name="Kumar T.K.A."/>
            <person name="Kuo A."/>
            <person name="LaButti K."/>
            <person name="Larrondo L.F."/>
            <person name="Lindquist E."/>
            <person name="Ling A."/>
            <person name="Lombard V."/>
            <person name="Lucas S."/>
            <person name="Lundell T."/>
            <person name="Martin R."/>
            <person name="McLaughlin D.J."/>
            <person name="Morgenstern I."/>
            <person name="Morin E."/>
            <person name="Murat C."/>
            <person name="Nagy L.G."/>
            <person name="Nolan M."/>
            <person name="Ohm R.A."/>
            <person name="Patyshakuliyeva A."/>
            <person name="Rokas A."/>
            <person name="Ruiz-Duenas F.J."/>
            <person name="Sabat G."/>
            <person name="Salamov A."/>
            <person name="Samejima M."/>
            <person name="Schmutz J."/>
            <person name="Slot J.C."/>
            <person name="St John F."/>
            <person name="Stenlid J."/>
            <person name="Sun H."/>
            <person name="Sun S."/>
            <person name="Syed K."/>
            <person name="Tsang A."/>
            <person name="Wiebenga A."/>
            <person name="Young D."/>
            <person name="Pisabarro A."/>
            <person name="Eastwood D.C."/>
            <person name="Martin F."/>
            <person name="Cullen D."/>
            <person name="Grigoriev I.V."/>
            <person name="Hibbett D.S."/>
        </authorList>
    </citation>
    <scope>NUCLEOTIDE SEQUENCE [LARGE SCALE GENOMIC DNA]</scope>
    <source>
        <strain evidence="2 3">ATCC 11539</strain>
    </source>
</reference>
<dbReference type="AlphaFoldDB" id="S7PRG2"/>
<dbReference type="HOGENOM" id="CLU_124232_0_0_1"/>
<evidence type="ECO:0000313" key="3">
    <source>
        <dbReference type="Proteomes" id="UP000030669"/>
    </source>
</evidence>
<dbReference type="OMA" id="AFLQDQW"/>
<protein>
    <submittedName>
        <fullName evidence="2">Uncharacterized protein</fullName>
    </submittedName>
</protein>
<organism evidence="2 3">
    <name type="scientific">Gloeophyllum trabeum (strain ATCC 11539 / FP-39264 / Madison 617)</name>
    <name type="common">Brown rot fungus</name>
    <dbReference type="NCBI Taxonomy" id="670483"/>
    <lineage>
        <taxon>Eukaryota</taxon>
        <taxon>Fungi</taxon>
        <taxon>Dikarya</taxon>
        <taxon>Basidiomycota</taxon>
        <taxon>Agaricomycotina</taxon>
        <taxon>Agaricomycetes</taxon>
        <taxon>Gloeophyllales</taxon>
        <taxon>Gloeophyllaceae</taxon>
        <taxon>Gloeophyllum</taxon>
    </lineage>
</organism>
<dbReference type="Proteomes" id="UP000030669">
    <property type="component" value="Unassembled WGS sequence"/>
</dbReference>
<sequence length="190" mass="22154">MAVLPKQEAQDVRIPAAGAGTQQKSDKDVKPTKEQAKLAEQDRKSAVDSLTKIRRASAWQVHRWPLEKRIAEEKTRIHLPRSYLATDGEDVRVVWPGEDLNQVVYEHYSGSVDPKDGNHKVNYVAPDGVSPRRHEYLGPDPRVAGYFFDFDDEIHIRWWDAYLQDQWMDRQKWKMEVELDESGNWVEKTR</sequence>
<proteinExistence type="predicted"/>
<dbReference type="GeneID" id="19304800"/>
<evidence type="ECO:0000313" key="2">
    <source>
        <dbReference type="EMBL" id="EPQ50446.1"/>
    </source>
</evidence>
<keyword evidence="3" id="KW-1185">Reference proteome</keyword>
<gene>
    <name evidence="2" type="ORF">GLOTRDRAFT_141527</name>
</gene>
<dbReference type="EMBL" id="KB469316">
    <property type="protein sequence ID" value="EPQ50446.1"/>
    <property type="molecule type" value="Genomic_DNA"/>
</dbReference>
<dbReference type="OrthoDB" id="2737573at2759"/>
<dbReference type="RefSeq" id="XP_007871159.1">
    <property type="nucleotide sequence ID" value="XM_007872968.1"/>
</dbReference>